<dbReference type="Gene3D" id="1.10.10.60">
    <property type="entry name" value="Homeodomain-like"/>
    <property type="match status" value="1"/>
</dbReference>
<dbReference type="Gene3D" id="1.10.357.10">
    <property type="entry name" value="Tetracycline Repressor, domain 2"/>
    <property type="match status" value="1"/>
</dbReference>
<dbReference type="Proteomes" id="UP001500274">
    <property type="component" value="Unassembled WGS sequence"/>
</dbReference>
<dbReference type="InterPro" id="IPR041347">
    <property type="entry name" value="MftR_C"/>
</dbReference>
<organism evidence="6 7">
    <name type="scientific">Microbacterium binotii</name>
    <dbReference type="NCBI Taxonomy" id="462710"/>
    <lineage>
        <taxon>Bacteria</taxon>
        <taxon>Bacillati</taxon>
        <taxon>Actinomycetota</taxon>
        <taxon>Actinomycetes</taxon>
        <taxon>Micrococcales</taxon>
        <taxon>Microbacteriaceae</taxon>
        <taxon>Microbacterium</taxon>
    </lineage>
</organism>
<evidence type="ECO:0000313" key="6">
    <source>
        <dbReference type="EMBL" id="GAA2580322.1"/>
    </source>
</evidence>
<feature type="DNA-binding region" description="H-T-H motif" evidence="4">
    <location>
        <begin position="34"/>
        <end position="53"/>
    </location>
</feature>
<keyword evidence="1" id="KW-0805">Transcription regulation</keyword>
<keyword evidence="2 4" id="KW-0238">DNA-binding</keyword>
<sequence length="191" mass="20529">MGVTEQPTKRNRTRQRILETAFELFETHGYDRTTTAQIAATAGVSEMTLFRHFASKDRLLLDDPYDPLIAEAVAAQPPAMPALARVTAGVRVAWRTVPGPAEEAVRRRMRIAARTPGLTGAIRANTRATENAIAQALTDTGADPTVAQIAAAATLAALMESLTAWAVTDDPGPLDDAIRLALDVLDRTVTR</sequence>
<evidence type="ECO:0000259" key="5">
    <source>
        <dbReference type="PROSITE" id="PS50977"/>
    </source>
</evidence>
<evidence type="ECO:0000313" key="7">
    <source>
        <dbReference type="Proteomes" id="UP001500274"/>
    </source>
</evidence>
<evidence type="ECO:0000256" key="4">
    <source>
        <dbReference type="PROSITE-ProRule" id="PRU00335"/>
    </source>
</evidence>
<dbReference type="SUPFAM" id="SSF46689">
    <property type="entry name" value="Homeodomain-like"/>
    <property type="match status" value="1"/>
</dbReference>
<keyword evidence="3" id="KW-0804">Transcription</keyword>
<dbReference type="InterPro" id="IPR009057">
    <property type="entry name" value="Homeodomain-like_sf"/>
</dbReference>
<protein>
    <recommendedName>
        <fullName evidence="5">HTH tetR-type domain-containing protein</fullName>
    </recommendedName>
</protein>
<dbReference type="PRINTS" id="PR00455">
    <property type="entry name" value="HTHTETR"/>
</dbReference>
<evidence type="ECO:0000256" key="1">
    <source>
        <dbReference type="ARBA" id="ARBA00023015"/>
    </source>
</evidence>
<dbReference type="InterPro" id="IPR050109">
    <property type="entry name" value="HTH-type_TetR-like_transc_reg"/>
</dbReference>
<comment type="caution">
    <text evidence="6">The sequence shown here is derived from an EMBL/GenBank/DDBJ whole genome shotgun (WGS) entry which is preliminary data.</text>
</comment>
<dbReference type="Pfam" id="PF00440">
    <property type="entry name" value="TetR_N"/>
    <property type="match status" value="1"/>
</dbReference>
<dbReference type="PANTHER" id="PTHR30055">
    <property type="entry name" value="HTH-TYPE TRANSCRIPTIONAL REGULATOR RUTR"/>
    <property type="match status" value="1"/>
</dbReference>
<evidence type="ECO:0000256" key="3">
    <source>
        <dbReference type="ARBA" id="ARBA00023163"/>
    </source>
</evidence>
<feature type="domain" description="HTH tetR-type" evidence="5">
    <location>
        <begin position="11"/>
        <end position="71"/>
    </location>
</feature>
<dbReference type="Pfam" id="PF17754">
    <property type="entry name" value="TetR_C_14"/>
    <property type="match status" value="1"/>
</dbReference>
<dbReference type="InterPro" id="IPR001647">
    <property type="entry name" value="HTH_TetR"/>
</dbReference>
<proteinExistence type="predicted"/>
<accession>A0ABP6BSN1</accession>
<evidence type="ECO:0000256" key="2">
    <source>
        <dbReference type="ARBA" id="ARBA00023125"/>
    </source>
</evidence>
<gene>
    <name evidence="6" type="ORF">GCM10009862_19410</name>
</gene>
<reference evidence="7" key="1">
    <citation type="journal article" date="2019" name="Int. J. Syst. Evol. Microbiol.">
        <title>The Global Catalogue of Microorganisms (GCM) 10K type strain sequencing project: providing services to taxonomists for standard genome sequencing and annotation.</title>
        <authorList>
            <consortium name="The Broad Institute Genomics Platform"/>
            <consortium name="The Broad Institute Genome Sequencing Center for Infectious Disease"/>
            <person name="Wu L."/>
            <person name="Ma J."/>
        </authorList>
    </citation>
    <scope>NUCLEOTIDE SEQUENCE [LARGE SCALE GENOMIC DNA]</scope>
    <source>
        <strain evidence="7">JCM 16365</strain>
    </source>
</reference>
<name>A0ABP6BSN1_9MICO</name>
<dbReference type="PROSITE" id="PS50977">
    <property type="entry name" value="HTH_TETR_2"/>
    <property type="match status" value="1"/>
</dbReference>
<dbReference type="PANTHER" id="PTHR30055:SF234">
    <property type="entry name" value="HTH-TYPE TRANSCRIPTIONAL REGULATOR BETI"/>
    <property type="match status" value="1"/>
</dbReference>
<dbReference type="EMBL" id="BAAARI010000012">
    <property type="protein sequence ID" value="GAA2580322.1"/>
    <property type="molecule type" value="Genomic_DNA"/>
</dbReference>
<keyword evidence="7" id="KW-1185">Reference proteome</keyword>